<feature type="compositionally biased region" description="Low complexity" evidence="3">
    <location>
        <begin position="416"/>
        <end position="435"/>
    </location>
</feature>
<feature type="region of interest" description="Disordered" evidence="3">
    <location>
        <begin position="1011"/>
        <end position="1069"/>
    </location>
</feature>
<feature type="region of interest" description="Disordered" evidence="3">
    <location>
        <begin position="735"/>
        <end position="808"/>
    </location>
</feature>
<dbReference type="Proteomes" id="UP000267096">
    <property type="component" value="Unassembled WGS sequence"/>
</dbReference>
<feature type="compositionally biased region" description="Pro residues" evidence="3">
    <location>
        <begin position="779"/>
        <end position="791"/>
    </location>
</feature>
<dbReference type="WBParaSite" id="ASIM_0001377001-mRNA-1">
    <property type="protein sequence ID" value="ASIM_0001377001-mRNA-1"/>
    <property type="gene ID" value="ASIM_0001377001"/>
</dbReference>
<evidence type="ECO:0000313" key="7">
    <source>
        <dbReference type="WBParaSite" id="ASIM_0001377001-mRNA-1"/>
    </source>
</evidence>
<proteinExistence type="predicted"/>
<evidence type="ECO:0000256" key="3">
    <source>
        <dbReference type="SAM" id="MobiDB-lite"/>
    </source>
</evidence>
<reference evidence="5 6" key="2">
    <citation type="submission" date="2018-11" db="EMBL/GenBank/DDBJ databases">
        <authorList>
            <consortium name="Pathogen Informatics"/>
        </authorList>
    </citation>
    <scope>NUCLEOTIDE SEQUENCE [LARGE SCALE GENOMIC DNA]</scope>
</reference>
<feature type="region of interest" description="Disordered" evidence="3">
    <location>
        <begin position="416"/>
        <end position="482"/>
    </location>
</feature>
<dbReference type="AlphaFoldDB" id="A0A0M3JZ61"/>
<feature type="domain" description="KANL2-like probable zinc-finger" evidence="4">
    <location>
        <begin position="644"/>
        <end position="701"/>
    </location>
</feature>
<dbReference type="InterPro" id="IPR025927">
    <property type="entry name" value="Znf_KANL2-like"/>
</dbReference>
<organism evidence="7">
    <name type="scientific">Anisakis simplex</name>
    <name type="common">Herring worm</name>
    <dbReference type="NCBI Taxonomy" id="6269"/>
    <lineage>
        <taxon>Eukaryota</taxon>
        <taxon>Metazoa</taxon>
        <taxon>Ecdysozoa</taxon>
        <taxon>Nematoda</taxon>
        <taxon>Chromadorea</taxon>
        <taxon>Rhabditida</taxon>
        <taxon>Spirurina</taxon>
        <taxon>Ascaridomorpha</taxon>
        <taxon>Ascaridoidea</taxon>
        <taxon>Anisakidae</taxon>
        <taxon>Anisakis</taxon>
        <taxon>Anisakis simplex complex</taxon>
    </lineage>
</organism>
<feature type="region of interest" description="Disordered" evidence="3">
    <location>
        <begin position="246"/>
        <end position="311"/>
    </location>
</feature>
<dbReference type="OrthoDB" id="10038011at2759"/>
<evidence type="ECO:0000256" key="2">
    <source>
        <dbReference type="ARBA" id="ARBA00023242"/>
    </source>
</evidence>
<protein>
    <submittedName>
        <fullName evidence="7">NSL complex protein NSL2</fullName>
    </submittedName>
</protein>
<feature type="compositionally biased region" description="Low complexity" evidence="3">
    <location>
        <begin position="289"/>
        <end position="311"/>
    </location>
</feature>
<feature type="compositionally biased region" description="Low complexity" evidence="3">
    <location>
        <begin position="1011"/>
        <end position="1055"/>
    </location>
</feature>
<dbReference type="GO" id="GO:0005634">
    <property type="term" value="C:nucleus"/>
    <property type="evidence" value="ECO:0007669"/>
    <property type="project" value="UniProtKB-SubCell"/>
</dbReference>
<feature type="region of interest" description="Disordered" evidence="3">
    <location>
        <begin position="91"/>
        <end position="162"/>
    </location>
</feature>
<feature type="compositionally biased region" description="Low complexity" evidence="3">
    <location>
        <begin position="101"/>
        <end position="117"/>
    </location>
</feature>
<keyword evidence="6" id="KW-1185">Reference proteome</keyword>
<dbReference type="EMBL" id="UYRR01031334">
    <property type="protein sequence ID" value="VDK49160.1"/>
    <property type="molecule type" value="Genomic_DNA"/>
</dbReference>
<feature type="compositionally biased region" description="Low complexity" evidence="3">
    <location>
        <begin position="126"/>
        <end position="142"/>
    </location>
</feature>
<evidence type="ECO:0000313" key="5">
    <source>
        <dbReference type="EMBL" id="VDK49160.1"/>
    </source>
</evidence>
<feature type="compositionally biased region" description="Low complexity" evidence="3">
    <location>
        <begin position="246"/>
        <end position="272"/>
    </location>
</feature>
<feature type="compositionally biased region" description="Polar residues" evidence="3">
    <location>
        <begin position="735"/>
        <end position="755"/>
    </location>
</feature>
<keyword evidence="2" id="KW-0539">Nucleus</keyword>
<gene>
    <name evidence="5" type="ORF">ASIM_LOCUS13198</name>
</gene>
<feature type="domain" description="KANL2-like probable zinc-finger" evidence="4">
    <location>
        <begin position="20"/>
        <end position="81"/>
    </location>
</feature>
<comment type="subcellular location">
    <subcellularLocation>
        <location evidence="1">Nucleus</location>
    </subcellularLocation>
</comment>
<evidence type="ECO:0000313" key="6">
    <source>
        <dbReference type="Proteomes" id="UP000267096"/>
    </source>
</evidence>
<accession>A0A0M3JZ61</accession>
<evidence type="ECO:0000259" key="4">
    <source>
        <dbReference type="Pfam" id="PF13891"/>
    </source>
</evidence>
<feature type="compositionally biased region" description="Low complexity" evidence="3">
    <location>
        <begin position="762"/>
        <end position="778"/>
    </location>
</feature>
<dbReference type="Pfam" id="PF13891">
    <property type="entry name" value="zf-C3HC3H_KANSL2"/>
    <property type="match status" value="2"/>
</dbReference>
<feature type="compositionally biased region" description="Low complexity" evidence="3">
    <location>
        <begin position="449"/>
        <end position="472"/>
    </location>
</feature>
<evidence type="ECO:0000256" key="1">
    <source>
        <dbReference type="ARBA" id="ARBA00004123"/>
    </source>
</evidence>
<name>A0A0M3JZ61_ANISI</name>
<reference evidence="7" key="1">
    <citation type="submission" date="2016-04" db="UniProtKB">
        <authorList>
            <consortium name="WormBaseParasite"/>
        </authorList>
    </citation>
    <scope>IDENTIFICATION</scope>
</reference>
<feature type="compositionally biased region" description="Polar residues" evidence="3">
    <location>
        <begin position="473"/>
        <end position="482"/>
    </location>
</feature>
<sequence>MVGADFITSQITIGVAENYVHCRQRAILSYRYCIRHILLDPDAPYRQCQHKRKPKSKKDTNVYCTNAIRSDKDTLYCSTHMIMNGMMEPKRKKHAIHHQLASSANSSSNSSNAATSSILRQSPYDQNSNPQRQTSQQQQNNSGVGGASMSWNSDSGRLSEEADSWMVDSCGTSGALNSSNTSQNASDVCMVTSMDTYSQVKDAQCMQHQQQQSQQQQQQYQHQQMQQAQSYDCMQNQVIYPQTPQPQMQTQVQLQSQPQQQQQTPSTPSSSSAYTVSSMPLPPIPSSAPPVCSVAPPQQSPYLQQQQQHQQQIEIMNAGAQMPMEAQPPNSAAAGIPIGAGPVPITAVGGASNRLAPPPAPQQTAVCGVAPQMAVIGVPSPAGQSGAPLTMGAGTSLGNLIGRSSDYVRSSSVLTNCSTSSQPHTTFTQQPTTPHVKASGSYSAAMLNSGSCSSSAPSSSSQQQCATQSVQAPSQVPTGPSQNAILPWSAPLLLQRPPSVGALKHYSLDELDIDLDEQLTGDDLEYGDDERIPQIRSPQPPKKKVIRLKQKRQRMKMIGTYRKIASVDQMCKVLEDADFDRTDLFPLGLEPSDDESSESDCDIMQKWPTPMERRSENGICSGGALEVYLLKKQLRCTHVLTNACGETVQCTEICLPLSNHCPQHVLYNINQKLFSYCSESCCGQPVSCVDSPLTSGLCLYHYELSQKEGANGNVRKDAADSMDCNCQGAVAAASSANHTSNMPQSSTSRPNSSGMHQMGYIPQQQQQQQQPSQSSDPSMPSPLVAPPPPYTPLQRAADPNALNNHSMNGVSYGQAGAVNSNDLVVGTPNLMNIQRPAATHETVATNQITDFNETEGVETDVSLASVAKELGFDGRELSDMLAGLPADEPDADDILHEHFTQGLKEDEVVPNNDIDDLGHSWADVEQFLLSEGYPVDLTPPPFNTGICSPNALSMPQNHLFSNAPSNILAPSSIQSTVTTSSPYLMAPSPNAISSDSLVTLQPLQPLQPIQQMTSTQQQQTQQQQQQQYLPQQSQQQPQQMQLQSRQQQAQQQQQQSIPTAENLLPYRNL</sequence>